<feature type="binding site" evidence="10">
    <location>
        <position position="121"/>
    </location>
    <ligand>
        <name>NAD(+)</name>
        <dbReference type="ChEBI" id="CHEBI:57540"/>
    </ligand>
</feature>
<dbReference type="InterPro" id="IPR028357">
    <property type="entry name" value="UDPglc_DH_bac"/>
</dbReference>
<dbReference type="Gene3D" id="1.20.5.100">
    <property type="entry name" value="Cytochrome c1, transmembrane anchor, C-terminal"/>
    <property type="match status" value="1"/>
</dbReference>
<feature type="binding site" evidence="9">
    <location>
        <begin position="152"/>
        <end position="155"/>
    </location>
    <ligand>
        <name>substrate</name>
    </ligand>
</feature>
<accession>A0A430J5C7</accession>
<dbReference type="UniPathway" id="UPA00038">
    <property type="reaction ID" value="UER00491"/>
</dbReference>
<keyword evidence="5 7" id="KW-0520">NAD</keyword>
<feature type="binding site" evidence="10">
    <location>
        <position position="30"/>
    </location>
    <ligand>
        <name>NAD(+)</name>
        <dbReference type="ChEBI" id="CHEBI:57540"/>
    </ligand>
</feature>
<dbReference type="PANTHER" id="PTHR43750">
    <property type="entry name" value="UDP-GLUCOSE 6-DEHYDROGENASE TUAD"/>
    <property type="match status" value="1"/>
</dbReference>
<comment type="pathway">
    <text evidence="1">Nucleotide-sugar biosynthesis; UDP-alpha-D-glucuronate biosynthesis; UDP-alpha-D-glucuronate from UDP-alpha-D-glucose: step 1/1.</text>
</comment>
<feature type="binding site" evidence="9">
    <location>
        <position position="204"/>
    </location>
    <ligand>
        <name>substrate</name>
    </ligand>
</feature>
<evidence type="ECO:0000256" key="7">
    <source>
        <dbReference type="PIRNR" id="PIRNR000124"/>
    </source>
</evidence>
<dbReference type="GO" id="GO:0000271">
    <property type="term" value="P:polysaccharide biosynthetic process"/>
    <property type="evidence" value="ECO:0007669"/>
    <property type="project" value="InterPro"/>
</dbReference>
<proteinExistence type="inferred from homology"/>
<organism evidence="12 13">
    <name type="scientific">Paenibacillus whitsoniae</name>
    <dbReference type="NCBI Taxonomy" id="2496558"/>
    <lineage>
        <taxon>Bacteria</taxon>
        <taxon>Bacillati</taxon>
        <taxon>Bacillota</taxon>
        <taxon>Bacilli</taxon>
        <taxon>Bacillales</taxon>
        <taxon>Paenibacillaceae</taxon>
        <taxon>Paenibacillus</taxon>
    </lineage>
</organism>
<dbReference type="EMBL" id="RXHU01000109">
    <property type="protein sequence ID" value="RTE03003.1"/>
    <property type="molecule type" value="Genomic_DNA"/>
</dbReference>
<gene>
    <name evidence="12" type="ORF">EJQ19_28615</name>
</gene>
<dbReference type="PANTHER" id="PTHR43750:SF3">
    <property type="entry name" value="UDP-GLUCOSE 6-DEHYDROGENASE TUAD"/>
    <property type="match status" value="1"/>
</dbReference>
<dbReference type="NCBIfam" id="TIGR03026">
    <property type="entry name" value="NDP-sugDHase"/>
    <property type="match status" value="1"/>
</dbReference>
<dbReference type="AlphaFoldDB" id="A0A430J5C7"/>
<evidence type="ECO:0000256" key="10">
    <source>
        <dbReference type="PIRSR" id="PIRSR500134-3"/>
    </source>
</evidence>
<evidence type="ECO:0000256" key="6">
    <source>
        <dbReference type="ARBA" id="ARBA00047473"/>
    </source>
</evidence>
<evidence type="ECO:0000256" key="9">
    <source>
        <dbReference type="PIRSR" id="PIRSR500134-2"/>
    </source>
</evidence>
<comment type="catalytic activity">
    <reaction evidence="6 7">
        <text>UDP-alpha-D-glucose + 2 NAD(+) + H2O = UDP-alpha-D-glucuronate + 2 NADH + 3 H(+)</text>
        <dbReference type="Rhea" id="RHEA:23596"/>
        <dbReference type="ChEBI" id="CHEBI:15377"/>
        <dbReference type="ChEBI" id="CHEBI:15378"/>
        <dbReference type="ChEBI" id="CHEBI:57540"/>
        <dbReference type="ChEBI" id="CHEBI:57945"/>
        <dbReference type="ChEBI" id="CHEBI:58052"/>
        <dbReference type="ChEBI" id="CHEBI:58885"/>
        <dbReference type="EC" id="1.1.1.22"/>
    </reaction>
</comment>
<evidence type="ECO:0000256" key="8">
    <source>
        <dbReference type="PIRSR" id="PIRSR500134-1"/>
    </source>
</evidence>
<evidence type="ECO:0000256" key="3">
    <source>
        <dbReference type="ARBA" id="ARBA00012954"/>
    </source>
</evidence>
<dbReference type="GO" id="GO:0006065">
    <property type="term" value="P:UDP-glucuronate biosynthetic process"/>
    <property type="evidence" value="ECO:0007669"/>
    <property type="project" value="UniProtKB-UniPathway"/>
</dbReference>
<dbReference type="SUPFAM" id="SSF48179">
    <property type="entry name" value="6-phosphogluconate dehydrogenase C-terminal domain-like"/>
    <property type="match status" value="1"/>
</dbReference>
<dbReference type="InterPro" id="IPR008927">
    <property type="entry name" value="6-PGluconate_DH-like_C_sf"/>
</dbReference>
<evidence type="ECO:0000256" key="5">
    <source>
        <dbReference type="ARBA" id="ARBA00023027"/>
    </source>
</evidence>
<dbReference type="SMART" id="SM00984">
    <property type="entry name" value="UDPG_MGDP_dh_C"/>
    <property type="match status" value="1"/>
</dbReference>
<feature type="active site" description="Nucleophile" evidence="8">
    <location>
        <position position="260"/>
    </location>
</feature>
<evidence type="ECO:0000256" key="2">
    <source>
        <dbReference type="ARBA" id="ARBA00006601"/>
    </source>
</evidence>
<dbReference type="SUPFAM" id="SSF51735">
    <property type="entry name" value="NAD(P)-binding Rossmann-fold domains"/>
    <property type="match status" value="1"/>
</dbReference>
<dbReference type="OrthoDB" id="9803238at2"/>
<feature type="binding site" evidence="9">
    <location>
        <begin position="249"/>
        <end position="253"/>
    </location>
    <ligand>
        <name>substrate</name>
    </ligand>
</feature>
<evidence type="ECO:0000256" key="1">
    <source>
        <dbReference type="ARBA" id="ARBA00004701"/>
    </source>
</evidence>
<evidence type="ECO:0000313" key="12">
    <source>
        <dbReference type="EMBL" id="RTE03003.1"/>
    </source>
</evidence>
<dbReference type="Pfam" id="PF03720">
    <property type="entry name" value="UDPG_MGDP_dh_C"/>
    <property type="match status" value="1"/>
</dbReference>
<comment type="similarity">
    <text evidence="2 7">Belongs to the UDP-glucose/GDP-mannose dehydrogenase family.</text>
</comment>
<comment type="caution">
    <text evidence="12">The sequence shown here is derived from an EMBL/GenBank/DDBJ whole genome shotgun (WGS) entry which is preliminary data.</text>
</comment>
<dbReference type="InterPro" id="IPR017476">
    <property type="entry name" value="UDP-Glc/GDP-Man"/>
</dbReference>
<dbReference type="Pfam" id="PF00984">
    <property type="entry name" value="UDPG_MGDP_dh"/>
    <property type="match status" value="1"/>
</dbReference>
<dbReference type="InterPro" id="IPR001732">
    <property type="entry name" value="UDP-Glc/GDP-Man_DH_N"/>
</dbReference>
<feature type="binding site" evidence="10">
    <location>
        <position position="86"/>
    </location>
    <ligand>
        <name>NAD(+)</name>
        <dbReference type="ChEBI" id="CHEBI:57540"/>
    </ligand>
</feature>
<feature type="binding site" evidence="9">
    <location>
        <position position="257"/>
    </location>
    <ligand>
        <name>substrate</name>
    </ligand>
</feature>
<reference evidence="12 13" key="1">
    <citation type="submission" date="2018-12" db="EMBL/GenBank/DDBJ databases">
        <title>Bacillus ochoae sp. nov., Paenibacillus whitsoniae sp. nov., Paenibacillus spiritus sp. nov. Isolated from the Mars Exploration Rover during spacecraft assembly.</title>
        <authorList>
            <person name="Seuylemezian A."/>
            <person name="Vaishampayan P."/>
        </authorList>
    </citation>
    <scope>NUCLEOTIDE SEQUENCE [LARGE SCALE GENOMIC DNA]</scope>
    <source>
        <strain evidence="12 13">MER 54</strain>
    </source>
</reference>
<feature type="binding site" evidence="10">
    <location>
        <position position="327"/>
    </location>
    <ligand>
        <name>NAD(+)</name>
        <dbReference type="ChEBI" id="CHEBI:57540"/>
    </ligand>
</feature>
<evidence type="ECO:0000256" key="4">
    <source>
        <dbReference type="ARBA" id="ARBA00023002"/>
    </source>
</evidence>
<feature type="binding site" evidence="9">
    <location>
        <position position="320"/>
    </location>
    <ligand>
        <name>substrate</name>
    </ligand>
</feature>
<dbReference type="RefSeq" id="WP_126144648.1">
    <property type="nucleotide sequence ID" value="NZ_RXHU01000109.1"/>
</dbReference>
<dbReference type="EC" id="1.1.1.22" evidence="3 7"/>
<name>A0A430J5C7_9BACL</name>
<dbReference type="Pfam" id="PF03721">
    <property type="entry name" value="UDPG_MGDP_dh_N"/>
    <property type="match status" value="1"/>
</dbReference>
<dbReference type="Proteomes" id="UP000276128">
    <property type="component" value="Unassembled WGS sequence"/>
</dbReference>
<keyword evidence="4 7" id="KW-0560">Oxidoreductase</keyword>
<dbReference type="InterPro" id="IPR036220">
    <property type="entry name" value="UDP-Glc/GDP-Man_DH_C_sf"/>
</dbReference>
<feature type="binding site" evidence="10">
    <location>
        <position position="263"/>
    </location>
    <ligand>
        <name>NAD(+)</name>
        <dbReference type="ChEBI" id="CHEBI:57540"/>
    </ligand>
</feature>
<feature type="domain" description="UDP-glucose/GDP-mannose dehydrogenase C-terminal" evidence="11">
    <location>
        <begin position="313"/>
        <end position="414"/>
    </location>
</feature>
<dbReference type="InterPro" id="IPR014027">
    <property type="entry name" value="UDP-Glc/GDP-Man_DH_C"/>
</dbReference>
<feature type="binding site" evidence="10">
    <location>
        <position position="35"/>
    </location>
    <ligand>
        <name>NAD(+)</name>
        <dbReference type="ChEBI" id="CHEBI:57540"/>
    </ligand>
</feature>
<dbReference type="Gene3D" id="3.40.50.720">
    <property type="entry name" value="NAD(P)-binding Rossmann-like Domain"/>
    <property type="match status" value="2"/>
</dbReference>
<protein>
    <recommendedName>
        <fullName evidence="3 7">UDP-glucose 6-dehydrogenase</fullName>
        <ecNumber evidence="3 7">1.1.1.22</ecNumber>
    </recommendedName>
</protein>
<dbReference type="InterPro" id="IPR036291">
    <property type="entry name" value="NAD(P)-bd_dom_sf"/>
</dbReference>
<dbReference type="GO" id="GO:0003979">
    <property type="term" value="F:UDP-glucose 6-dehydrogenase activity"/>
    <property type="evidence" value="ECO:0007669"/>
    <property type="project" value="UniProtKB-EC"/>
</dbReference>
<keyword evidence="13" id="KW-1185">Reference proteome</keyword>
<evidence type="ECO:0000313" key="13">
    <source>
        <dbReference type="Proteomes" id="UP000276128"/>
    </source>
</evidence>
<feature type="binding site" evidence="10">
    <location>
        <position position="155"/>
    </location>
    <ligand>
        <name>NAD(+)</name>
        <dbReference type="ChEBI" id="CHEBI:57540"/>
    </ligand>
</feature>
<dbReference type="GO" id="GO:0051287">
    <property type="term" value="F:NAD binding"/>
    <property type="evidence" value="ECO:0007669"/>
    <property type="project" value="InterPro"/>
</dbReference>
<sequence length="433" mass="47963">MSILIIGTGYVGVTTALVFAELGFEVTGLDADERKVQTLSEGKLTFYEPGLQDLLDKHLAAGRIRFTSEAKQAIRQNSILFLCVGTPSDENGSADLRYIRAVAEQIGQSMDDYKVIVIKSTVPIHTNERLTAWIAEAQPHPIPFDVVSNPEFLREGSALQDALHPDRIIIGSRNQAAGLHIESLYEKLNAPCFLTTPTTAEMIKYASNSFLATKISFANELARLCEQLDINVGDVSIGMGYDHRIGPHFLKAGIGYGGSCFPKDIKALLHIAKKQHTRLSILEQVHEVNETQAEHFLQLWERKIGGFAGKRIAILGLSFKPNTDDLREAPSLAVIHYLTSQRAQVRVHDPVAKLPASLQSAGVRQLEHLEDAVAGCDAAILCSEWDVYRNADWEQLRDEFKQLNIFDGRNVLDRQRLTELGYTYSGIGNAARN</sequence>
<dbReference type="InterPro" id="IPR014026">
    <property type="entry name" value="UDP-Glc/GDP-Man_DH_dimer"/>
</dbReference>
<dbReference type="PIRSF" id="PIRSF500134">
    <property type="entry name" value="UDPglc_DH_bac"/>
    <property type="match status" value="1"/>
</dbReference>
<dbReference type="SUPFAM" id="SSF52413">
    <property type="entry name" value="UDP-glucose/GDP-mannose dehydrogenase C-terminal domain"/>
    <property type="match status" value="1"/>
</dbReference>
<evidence type="ECO:0000259" key="11">
    <source>
        <dbReference type="SMART" id="SM00984"/>
    </source>
</evidence>
<dbReference type="PIRSF" id="PIRSF000124">
    <property type="entry name" value="UDPglc_GDPman_dh"/>
    <property type="match status" value="1"/>
</dbReference>